<dbReference type="AlphaFoldDB" id="A0A241XFW4"/>
<organism evidence="2 5">
    <name type="scientific">Pseudomonas aeruginosa</name>
    <dbReference type="NCBI Taxonomy" id="287"/>
    <lineage>
        <taxon>Bacteria</taxon>
        <taxon>Pseudomonadati</taxon>
        <taxon>Pseudomonadota</taxon>
        <taxon>Gammaproteobacteria</taxon>
        <taxon>Pseudomonadales</taxon>
        <taxon>Pseudomonadaceae</taxon>
        <taxon>Pseudomonas</taxon>
    </lineage>
</organism>
<evidence type="ECO:0000313" key="3">
    <source>
        <dbReference type="EMBL" id="RCI76715.1"/>
    </source>
</evidence>
<dbReference type="EMBL" id="RXTL01000049">
    <property type="protein sequence ID" value="RTS39842.1"/>
    <property type="molecule type" value="Genomic_DNA"/>
</dbReference>
<reference evidence="1 8" key="4">
    <citation type="submission" date="2019-11" db="EMBL/GenBank/DDBJ databases">
        <title>Genomes of ocular Pseudomonas aeruginosa isolates.</title>
        <authorList>
            <person name="Khan M."/>
            <person name="Rice S.A."/>
            <person name="Willcox M.D.P."/>
            <person name="Stapleton F."/>
        </authorList>
    </citation>
    <scope>NUCLEOTIDE SEQUENCE [LARGE SCALE GENOMIC DNA]</scope>
    <source>
        <strain evidence="1 8">PA221</strain>
    </source>
</reference>
<comment type="caution">
    <text evidence="2">The sequence shown here is derived from an EMBL/GenBank/DDBJ whole genome shotgun (WGS) entry which is preliminary data.</text>
</comment>
<reference evidence="2 5" key="1">
    <citation type="submission" date="2017-05" db="EMBL/GenBank/DDBJ databases">
        <authorList>
            <person name="Song R."/>
            <person name="Chenine A.L."/>
            <person name="Ruprecht R.M."/>
        </authorList>
    </citation>
    <scope>NUCLEOTIDE SEQUENCE [LARGE SCALE GENOMIC DNA]</scope>
    <source>
        <strain evidence="2 5">S567_C10_BS</strain>
    </source>
</reference>
<name>A0A241XFW4_PSEAI</name>
<evidence type="ECO:0000313" key="8">
    <source>
        <dbReference type="Proteomes" id="UP000433532"/>
    </source>
</evidence>
<evidence type="ECO:0000313" key="5">
    <source>
        <dbReference type="Proteomes" id="UP000194857"/>
    </source>
</evidence>
<dbReference type="Proteomes" id="UP000433532">
    <property type="component" value="Unassembled WGS sequence"/>
</dbReference>
<sequence length="114" mass="13381">MRFEQPSPTIDYRRNMVLQALLKIEALYELAHAASPELLANIKEALADPDRLCEMATAIALYYLHREPTVPALYIELVEDEVARYPFTYDEIESVMDSKIREVLFPRYERYHDT</sequence>
<evidence type="ECO:0000313" key="7">
    <source>
        <dbReference type="Proteomes" id="UP000276985"/>
    </source>
</evidence>
<reference evidence="4 7" key="3">
    <citation type="submission" date="2018-12" db="EMBL/GenBank/DDBJ databases">
        <title>Pseudomonas aeruginosa Diversity Panel.</title>
        <authorList>
            <person name="Snesrud E."/>
            <person name="Mcgann P."/>
        </authorList>
    </citation>
    <scope>NUCLEOTIDE SEQUENCE [LARGE SCALE GENOMIC DNA]</scope>
    <source>
        <strain evidence="4 7">MRSN6241</strain>
    </source>
</reference>
<evidence type="ECO:0000313" key="1">
    <source>
        <dbReference type="EMBL" id="MUI39689.1"/>
    </source>
</evidence>
<gene>
    <name evidence="2" type="ORF">CAZ10_36865</name>
    <name evidence="3" type="ORF">DT376_00870</name>
    <name evidence="4" type="ORF">DY940_31010</name>
    <name evidence="1" type="ORF">GNQ48_32520</name>
</gene>
<dbReference type="EMBL" id="WOAD01000087">
    <property type="protein sequence ID" value="MUI39689.1"/>
    <property type="molecule type" value="Genomic_DNA"/>
</dbReference>
<evidence type="ECO:0000313" key="4">
    <source>
        <dbReference type="EMBL" id="RTS39842.1"/>
    </source>
</evidence>
<accession>A0A241XFW4</accession>
<reference evidence="3 6" key="2">
    <citation type="submission" date="2018-07" db="EMBL/GenBank/DDBJ databases">
        <title>Mechanisms of high-level aminoglycoside resistance among Gram-negative pathogens in Brazil.</title>
        <authorList>
            <person name="Ballaben A.S."/>
            <person name="Darini A.L.C."/>
            <person name="Doi Y."/>
        </authorList>
    </citation>
    <scope>NUCLEOTIDE SEQUENCE [LARGE SCALE GENOMIC DNA]</scope>
    <source>
        <strain evidence="3 6">B2-305</strain>
    </source>
</reference>
<dbReference type="Proteomes" id="UP000253594">
    <property type="component" value="Unassembled WGS sequence"/>
</dbReference>
<proteinExistence type="predicted"/>
<protein>
    <submittedName>
        <fullName evidence="2">Uncharacterized protein</fullName>
    </submittedName>
</protein>
<evidence type="ECO:0000313" key="6">
    <source>
        <dbReference type="Proteomes" id="UP000253594"/>
    </source>
</evidence>
<dbReference type="Proteomes" id="UP000276985">
    <property type="component" value="Unassembled WGS sequence"/>
</dbReference>
<dbReference type="EMBL" id="NFFZ01000044">
    <property type="protein sequence ID" value="OTI54645.1"/>
    <property type="molecule type" value="Genomic_DNA"/>
</dbReference>
<dbReference type="RefSeq" id="WP_016851612.1">
    <property type="nucleotide sequence ID" value="NZ_BBQK01000027.1"/>
</dbReference>
<evidence type="ECO:0000313" key="2">
    <source>
        <dbReference type="EMBL" id="OTI54645.1"/>
    </source>
</evidence>
<dbReference type="EMBL" id="QORE01000009">
    <property type="protein sequence ID" value="RCI76715.1"/>
    <property type="molecule type" value="Genomic_DNA"/>
</dbReference>
<dbReference type="Proteomes" id="UP000194857">
    <property type="component" value="Unassembled WGS sequence"/>
</dbReference>